<dbReference type="GO" id="GO:0003700">
    <property type="term" value="F:DNA-binding transcription factor activity"/>
    <property type="evidence" value="ECO:0007669"/>
    <property type="project" value="InterPro"/>
</dbReference>
<name>A0A378K379_9GAMM</name>
<dbReference type="STRING" id="39962.Lmor_0107"/>
<dbReference type="Pfam" id="PF20240">
    <property type="entry name" value="DUF6597"/>
    <property type="match status" value="1"/>
</dbReference>
<protein>
    <submittedName>
        <fullName evidence="6">Transcriptional activator FtrA</fullName>
    </submittedName>
</protein>
<dbReference type="RefSeq" id="WP_028383775.1">
    <property type="nucleotide sequence ID" value="NZ_CAAAJG010000006.1"/>
</dbReference>
<reference evidence="5 7" key="1">
    <citation type="submission" date="2015-11" db="EMBL/GenBank/DDBJ databases">
        <title>Genomic analysis of 38 Legionella species identifies large and diverse effector repertoires.</title>
        <authorList>
            <person name="Burstein D."/>
            <person name="Amaro F."/>
            <person name="Zusman T."/>
            <person name="Lifshitz Z."/>
            <person name="Cohen O."/>
            <person name="Gilbert J.A."/>
            <person name="Pupko T."/>
            <person name="Shuman H.A."/>
            <person name="Segal G."/>
        </authorList>
    </citation>
    <scope>NUCLEOTIDE SEQUENCE [LARGE SCALE GENOMIC DNA]</scope>
    <source>
        <strain evidence="5 7">ATCC 43877</strain>
    </source>
</reference>
<dbReference type="PANTHER" id="PTHR46796">
    <property type="entry name" value="HTH-TYPE TRANSCRIPTIONAL ACTIVATOR RHAS-RELATED"/>
    <property type="match status" value="1"/>
</dbReference>
<dbReference type="Proteomes" id="UP000254040">
    <property type="component" value="Unassembled WGS sequence"/>
</dbReference>
<reference evidence="6 8" key="2">
    <citation type="submission" date="2018-06" db="EMBL/GenBank/DDBJ databases">
        <authorList>
            <consortium name="Pathogen Informatics"/>
            <person name="Doyle S."/>
        </authorList>
    </citation>
    <scope>NUCLEOTIDE SEQUENCE [LARGE SCALE GENOMIC DNA]</scope>
    <source>
        <strain evidence="6 8">NCTC12239</strain>
    </source>
</reference>
<gene>
    <name evidence="5" type="ORF">Lmor_0107</name>
    <name evidence="6" type="ORF">NCTC12239_02657</name>
</gene>
<proteinExistence type="predicted"/>
<dbReference type="PANTHER" id="PTHR46796:SF13">
    <property type="entry name" value="HTH-TYPE TRANSCRIPTIONAL ACTIVATOR RHAS"/>
    <property type="match status" value="1"/>
</dbReference>
<dbReference type="AlphaFoldDB" id="A0A378K379"/>
<evidence type="ECO:0000256" key="2">
    <source>
        <dbReference type="ARBA" id="ARBA00023125"/>
    </source>
</evidence>
<dbReference type="OrthoDB" id="9809338at2"/>
<evidence type="ECO:0000313" key="6">
    <source>
        <dbReference type="EMBL" id="STX63709.1"/>
    </source>
</evidence>
<dbReference type="InterPro" id="IPR046532">
    <property type="entry name" value="DUF6597"/>
</dbReference>
<evidence type="ECO:0000256" key="3">
    <source>
        <dbReference type="ARBA" id="ARBA00023163"/>
    </source>
</evidence>
<sequence length="269" mass="30882">MQVLPLSELLHPVLSSLVKSIVIDSAEEQNNIIPYRVMPDLYVVMGFQYSGSLLLLQEGKQIKLERCGLSGLQTQYKDYQYSSGVTRTLLITFYPWAVPLLFHESASALTNQALNVADIFGTILQDILEEQLLSLQTVDEIVPALEVFFSALCPHMSRRVDERFIMQTKKIMTLGVNTNVTDLAYDFGYTKRTLERRFKDYIGISPQKFLLIKRFQNTLMQLRCGISWEAIMERSNYYDQAHFIHEFKAFSGLTPSQSYDHTLDSHDSL</sequence>
<keyword evidence="7" id="KW-1185">Reference proteome</keyword>
<evidence type="ECO:0000256" key="1">
    <source>
        <dbReference type="ARBA" id="ARBA00023015"/>
    </source>
</evidence>
<dbReference type="GO" id="GO:0043565">
    <property type="term" value="F:sequence-specific DNA binding"/>
    <property type="evidence" value="ECO:0007669"/>
    <property type="project" value="InterPro"/>
</dbReference>
<organism evidence="6 8">
    <name type="scientific">Legionella moravica</name>
    <dbReference type="NCBI Taxonomy" id="39962"/>
    <lineage>
        <taxon>Bacteria</taxon>
        <taxon>Pseudomonadati</taxon>
        <taxon>Pseudomonadota</taxon>
        <taxon>Gammaproteobacteria</taxon>
        <taxon>Legionellales</taxon>
        <taxon>Legionellaceae</taxon>
        <taxon>Legionella</taxon>
    </lineage>
</organism>
<dbReference type="SMART" id="SM00342">
    <property type="entry name" value="HTH_ARAC"/>
    <property type="match status" value="1"/>
</dbReference>
<dbReference type="Gene3D" id="1.10.10.60">
    <property type="entry name" value="Homeodomain-like"/>
    <property type="match status" value="1"/>
</dbReference>
<evidence type="ECO:0000313" key="8">
    <source>
        <dbReference type="Proteomes" id="UP000254040"/>
    </source>
</evidence>
<keyword evidence="2" id="KW-0238">DNA-binding</keyword>
<feature type="domain" description="HTH araC/xylS-type" evidence="4">
    <location>
        <begin position="162"/>
        <end position="261"/>
    </location>
</feature>
<keyword evidence="1" id="KW-0805">Transcription regulation</keyword>
<evidence type="ECO:0000259" key="4">
    <source>
        <dbReference type="PROSITE" id="PS01124"/>
    </source>
</evidence>
<dbReference type="Pfam" id="PF12833">
    <property type="entry name" value="HTH_18"/>
    <property type="match status" value="1"/>
</dbReference>
<dbReference type="InterPro" id="IPR018060">
    <property type="entry name" value="HTH_AraC"/>
</dbReference>
<dbReference type="Proteomes" id="UP000054985">
    <property type="component" value="Unassembled WGS sequence"/>
</dbReference>
<evidence type="ECO:0000313" key="5">
    <source>
        <dbReference type="EMBL" id="KTD39456.1"/>
    </source>
</evidence>
<keyword evidence="3" id="KW-0804">Transcription</keyword>
<dbReference type="InterPro" id="IPR050204">
    <property type="entry name" value="AraC_XylS_family_regulators"/>
</dbReference>
<accession>A0A378K379</accession>
<dbReference type="EMBL" id="LNYN01000002">
    <property type="protein sequence ID" value="KTD39456.1"/>
    <property type="molecule type" value="Genomic_DNA"/>
</dbReference>
<dbReference type="PROSITE" id="PS01124">
    <property type="entry name" value="HTH_ARAC_FAMILY_2"/>
    <property type="match status" value="1"/>
</dbReference>
<evidence type="ECO:0000313" key="7">
    <source>
        <dbReference type="Proteomes" id="UP000054985"/>
    </source>
</evidence>
<dbReference type="EMBL" id="UGOG01000001">
    <property type="protein sequence ID" value="STX63709.1"/>
    <property type="molecule type" value="Genomic_DNA"/>
</dbReference>